<evidence type="ECO:0000313" key="12">
    <source>
        <dbReference type="Proteomes" id="UP001320831"/>
    </source>
</evidence>
<dbReference type="PRINTS" id="PR00313">
    <property type="entry name" value="CABNDNGRPT"/>
</dbReference>
<dbReference type="Gene3D" id="3.40.390.10">
    <property type="entry name" value="Collagenase (Catalytic Domain)"/>
    <property type="match status" value="1"/>
</dbReference>
<feature type="domain" description="Peptidase metallopeptidase" evidence="10">
    <location>
        <begin position="50"/>
        <end position="236"/>
    </location>
</feature>
<comment type="similarity">
    <text evidence="3">Belongs to the peptidase M10B family.</text>
</comment>
<keyword evidence="6" id="KW-0479">Metal-binding</keyword>
<reference evidence="11 12" key="1">
    <citation type="submission" date="2022-09" db="EMBL/GenBank/DDBJ databases">
        <title>Chelativorans salina sp. nov., a novel slightly halophilic bacterium isolated from a saline lake sediment enrichment.</title>
        <authorList>
            <person name="Gao L."/>
            <person name="Fang B.-Z."/>
            <person name="Li W.-J."/>
        </authorList>
    </citation>
    <scope>NUCLEOTIDE SEQUENCE [LARGE SCALE GENOMIC DNA]</scope>
    <source>
        <strain evidence="11 12">EGI FJ00035</strain>
    </source>
</reference>
<evidence type="ECO:0000256" key="4">
    <source>
        <dbReference type="ARBA" id="ARBA00022525"/>
    </source>
</evidence>
<evidence type="ECO:0000256" key="5">
    <source>
        <dbReference type="ARBA" id="ARBA00022670"/>
    </source>
</evidence>
<name>A0ABT2LKP4_9HYPH</name>
<evidence type="ECO:0000256" key="9">
    <source>
        <dbReference type="ARBA" id="ARBA00022833"/>
    </source>
</evidence>
<dbReference type="SUPFAM" id="SSF55486">
    <property type="entry name" value="Metalloproteases ('zincins'), catalytic domain"/>
    <property type="match status" value="1"/>
</dbReference>
<dbReference type="Pfam" id="PF08548">
    <property type="entry name" value="Peptidase_M10_C"/>
    <property type="match status" value="1"/>
</dbReference>
<dbReference type="EMBL" id="JAOCZP010000002">
    <property type="protein sequence ID" value="MCT7375172.1"/>
    <property type="molecule type" value="Genomic_DNA"/>
</dbReference>
<dbReference type="InterPro" id="IPR006026">
    <property type="entry name" value="Peptidase_Metallo"/>
</dbReference>
<comment type="subcellular location">
    <subcellularLocation>
        <location evidence="2">Secreted</location>
    </subcellularLocation>
</comment>
<dbReference type="Proteomes" id="UP001320831">
    <property type="component" value="Unassembled WGS sequence"/>
</dbReference>
<keyword evidence="12" id="KW-1185">Reference proteome</keyword>
<dbReference type="InterPro" id="IPR011049">
    <property type="entry name" value="Serralysin-like_metalloprot_C"/>
</dbReference>
<dbReference type="Pfam" id="PF00413">
    <property type="entry name" value="Peptidase_M10"/>
    <property type="match status" value="1"/>
</dbReference>
<dbReference type="InterPro" id="IPR001818">
    <property type="entry name" value="Pept_M10_metallopeptidase"/>
</dbReference>
<dbReference type="RefSeq" id="WP_260901932.1">
    <property type="nucleotide sequence ID" value="NZ_JAOCZP010000002.1"/>
</dbReference>
<comment type="cofactor">
    <cofactor evidence="1">
        <name>Ca(2+)</name>
        <dbReference type="ChEBI" id="CHEBI:29108"/>
    </cofactor>
</comment>
<evidence type="ECO:0000256" key="3">
    <source>
        <dbReference type="ARBA" id="ARBA00009490"/>
    </source>
</evidence>
<dbReference type="InterPro" id="IPR018511">
    <property type="entry name" value="Hemolysin-typ_Ca-bd_CS"/>
</dbReference>
<keyword evidence="5" id="KW-0645">Protease</keyword>
<dbReference type="SUPFAM" id="SSF51120">
    <property type="entry name" value="beta-Roll"/>
    <property type="match status" value="2"/>
</dbReference>
<keyword evidence="4" id="KW-0964">Secreted</keyword>
<protein>
    <submittedName>
        <fullName evidence="11">M10 family metallopeptidase C-terminal domain-containing protein</fullName>
    </submittedName>
</protein>
<dbReference type="InterPro" id="IPR024079">
    <property type="entry name" value="MetalloPept_cat_dom_sf"/>
</dbReference>
<dbReference type="InterPro" id="IPR013858">
    <property type="entry name" value="Peptidase_M10B_C"/>
</dbReference>
<evidence type="ECO:0000313" key="11">
    <source>
        <dbReference type="EMBL" id="MCT7375172.1"/>
    </source>
</evidence>
<dbReference type="SMART" id="SM00235">
    <property type="entry name" value="ZnMc"/>
    <property type="match status" value="1"/>
</dbReference>
<keyword evidence="7" id="KW-0677">Repeat</keyword>
<evidence type="ECO:0000256" key="7">
    <source>
        <dbReference type="ARBA" id="ARBA00022737"/>
    </source>
</evidence>
<gene>
    <name evidence="11" type="ORF">N5A92_09020</name>
</gene>
<dbReference type="Pfam" id="PF00353">
    <property type="entry name" value="HemolysinCabind"/>
    <property type="match status" value="2"/>
</dbReference>
<keyword evidence="8" id="KW-0378">Hydrolase</keyword>
<evidence type="ECO:0000256" key="8">
    <source>
        <dbReference type="ARBA" id="ARBA00022801"/>
    </source>
</evidence>
<dbReference type="PROSITE" id="PS00330">
    <property type="entry name" value="HEMOLYSIN_CALCIUM"/>
    <property type="match status" value="2"/>
</dbReference>
<organism evidence="11 12">
    <name type="scientific">Chelativorans salis</name>
    <dbReference type="NCBI Taxonomy" id="2978478"/>
    <lineage>
        <taxon>Bacteria</taxon>
        <taxon>Pseudomonadati</taxon>
        <taxon>Pseudomonadota</taxon>
        <taxon>Alphaproteobacteria</taxon>
        <taxon>Hyphomicrobiales</taxon>
        <taxon>Phyllobacteriaceae</taxon>
        <taxon>Chelativorans</taxon>
    </lineage>
</organism>
<accession>A0ABT2LKP4</accession>
<proteinExistence type="inferred from homology"/>
<dbReference type="InterPro" id="IPR001343">
    <property type="entry name" value="Hemolysn_Ca-bd"/>
</dbReference>
<evidence type="ECO:0000256" key="6">
    <source>
        <dbReference type="ARBA" id="ARBA00022723"/>
    </source>
</evidence>
<evidence type="ECO:0000256" key="2">
    <source>
        <dbReference type="ARBA" id="ARBA00004613"/>
    </source>
</evidence>
<evidence type="ECO:0000259" key="10">
    <source>
        <dbReference type="SMART" id="SM00235"/>
    </source>
</evidence>
<comment type="caution">
    <text evidence="11">The sequence shown here is derived from an EMBL/GenBank/DDBJ whole genome shotgun (WGS) entry which is preliminary data.</text>
</comment>
<evidence type="ECO:0000256" key="1">
    <source>
        <dbReference type="ARBA" id="ARBA00001913"/>
    </source>
</evidence>
<sequence length="524" mass="56932">MDFEETQPLSEQSLKTMVNFITTGYWEYAGKLKSISHDPQERKDTNYIDGQPREEKDFTYQLNGFSQEREERVEAALQLWEDVVDIRFTKIGNDVGSDRQPNIKFRGDSDPHSQNAGWADGFAWGAATVDVPDNSSDFDEHRARLWMSDDELRATYGFGDEEIKEVRKLDEKTIDIVAETLDFTAIVHEIGHALGLGHPGYYNGRMGAETGSVFEHDKSHIAIMSYVHLLQEDLTQLVPVTPQMADIQAIQTLYGAAETRTGNTIYGFGINADDFPNTDKIYDLSKYGNLVSFTIYDSGGVDVLDVSGFNDDQFIDLRGGAFSNVGGKKANIGIYMDTVIEYAKGGGGDDQIVGNDGSNALYGNDGSDALYGRGSGDTLFGDGSVWSFVGGNDTLDGGGGNDLLYGMAGGDELIGGDGDDRLLGFIGDDVLEGGAGADRFIFELHQNSPVSCWGNDVIKDFKDGDDTIVFAGSAAPTSIDELEIDPWSEGGARITYDGNSIALKGYYATPDSSDFVFENATGIA</sequence>
<keyword evidence="9" id="KW-0862">Zinc</keyword>
<dbReference type="Gene3D" id="2.150.10.10">
    <property type="entry name" value="Serralysin-like metalloprotease, C-terminal"/>
    <property type="match status" value="2"/>
</dbReference>